<organism evidence="2 3">
    <name type="scientific">Rhodocytophaga rosea</name>
    <dbReference type="NCBI Taxonomy" id="2704465"/>
    <lineage>
        <taxon>Bacteria</taxon>
        <taxon>Pseudomonadati</taxon>
        <taxon>Bacteroidota</taxon>
        <taxon>Cytophagia</taxon>
        <taxon>Cytophagales</taxon>
        <taxon>Rhodocytophagaceae</taxon>
        <taxon>Rhodocytophaga</taxon>
    </lineage>
</organism>
<dbReference type="Proteomes" id="UP000480178">
    <property type="component" value="Chromosome"/>
</dbReference>
<proteinExistence type="predicted"/>
<dbReference type="RefSeq" id="WP_162444454.1">
    <property type="nucleotide sequence ID" value="NZ_CP048222.1"/>
</dbReference>
<name>A0A6C0GLD6_9BACT</name>
<dbReference type="EMBL" id="CP048222">
    <property type="protein sequence ID" value="QHT68442.1"/>
    <property type="molecule type" value="Genomic_DNA"/>
</dbReference>
<protein>
    <submittedName>
        <fullName evidence="2">Uncharacterized protein</fullName>
    </submittedName>
</protein>
<dbReference type="AlphaFoldDB" id="A0A6C0GLD6"/>
<feature type="transmembrane region" description="Helical" evidence="1">
    <location>
        <begin position="47"/>
        <end position="67"/>
    </location>
</feature>
<keyword evidence="3" id="KW-1185">Reference proteome</keyword>
<gene>
    <name evidence="2" type="ORF">GXP67_18235</name>
</gene>
<sequence>MKSLFLFLQKINTAKSSLKQFIAVLALLMSTIGLSGCNDNVNPSFGYAFAGTWVLLAIAFFIATSVTKKNDDHHGHKH</sequence>
<accession>A0A6C0GLD6</accession>
<reference evidence="2 3" key="1">
    <citation type="submission" date="2020-01" db="EMBL/GenBank/DDBJ databases">
        <authorList>
            <person name="Kim M.K."/>
        </authorList>
    </citation>
    <scope>NUCLEOTIDE SEQUENCE [LARGE SCALE GENOMIC DNA]</scope>
    <source>
        <strain evidence="2 3">172606-1</strain>
    </source>
</reference>
<evidence type="ECO:0000256" key="1">
    <source>
        <dbReference type="SAM" id="Phobius"/>
    </source>
</evidence>
<evidence type="ECO:0000313" key="3">
    <source>
        <dbReference type="Proteomes" id="UP000480178"/>
    </source>
</evidence>
<evidence type="ECO:0000313" key="2">
    <source>
        <dbReference type="EMBL" id="QHT68442.1"/>
    </source>
</evidence>
<keyword evidence="1" id="KW-0472">Membrane</keyword>
<keyword evidence="1" id="KW-0812">Transmembrane</keyword>
<keyword evidence="1" id="KW-1133">Transmembrane helix</keyword>
<dbReference type="KEGG" id="rhoz:GXP67_18235"/>